<dbReference type="PANTHER" id="PTHR10192">
    <property type="entry name" value="MOLYBDOPTERIN BIOSYNTHESIS PROTEIN"/>
    <property type="match status" value="1"/>
</dbReference>
<proteinExistence type="inferred from homology"/>
<reference evidence="9" key="1">
    <citation type="journal article" date="2019" name="Int. J. Syst. Evol. Microbiol.">
        <title>The Global Catalogue of Microorganisms (GCM) 10K type strain sequencing project: providing services to taxonomists for standard genome sequencing and annotation.</title>
        <authorList>
            <consortium name="The Broad Institute Genomics Platform"/>
            <consortium name="The Broad Institute Genome Sequencing Center for Infectious Disease"/>
            <person name="Wu L."/>
            <person name="Ma J."/>
        </authorList>
    </citation>
    <scope>NUCLEOTIDE SEQUENCE [LARGE SCALE GENOMIC DNA]</scope>
    <source>
        <strain evidence="9">KCTC 12847</strain>
    </source>
</reference>
<dbReference type="InterPro" id="IPR001453">
    <property type="entry name" value="MoaB/Mog_dom"/>
</dbReference>
<keyword evidence="6" id="KW-0500">Molybdenum</keyword>
<dbReference type="InterPro" id="IPR036135">
    <property type="entry name" value="MoeA_linker/N_sf"/>
</dbReference>
<organism evidence="8 9">
    <name type="scientific">Modicisalibacter luteus</name>
    <dbReference type="NCBI Taxonomy" id="453962"/>
    <lineage>
        <taxon>Bacteria</taxon>
        <taxon>Pseudomonadati</taxon>
        <taxon>Pseudomonadota</taxon>
        <taxon>Gammaproteobacteria</taxon>
        <taxon>Oceanospirillales</taxon>
        <taxon>Halomonadaceae</taxon>
        <taxon>Modicisalibacter</taxon>
    </lineage>
</organism>
<evidence type="ECO:0000256" key="6">
    <source>
        <dbReference type="RuleBase" id="RU365090"/>
    </source>
</evidence>
<dbReference type="SUPFAM" id="SSF53218">
    <property type="entry name" value="Molybdenum cofactor biosynthesis proteins"/>
    <property type="match status" value="1"/>
</dbReference>
<evidence type="ECO:0000256" key="2">
    <source>
        <dbReference type="ARBA" id="ARBA00005046"/>
    </source>
</evidence>
<gene>
    <name evidence="8" type="primary">glp</name>
    <name evidence="8" type="ORF">ACFOEI_15450</name>
</gene>
<evidence type="ECO:0000256" key="1">
    <source>
        <dbReference type="ARBA" id="ARBA00002901"/>
    </source>
</evidence>
<feature type="domain" description="MoaB/Mog" evidence="7">
    <location>
        <begin position="179"/>
        <end position="322"/>
    </location>
</feature>
<comment type="catalytic activity">
    <reaction evidence="5">
        <text>adenylyl-molybdopterin + molybdate = Mo-molybdopterin + AMP + H(+)</text>
        <dbReference type="Rhea" id="RHEA:35047"/>
        <dbReference type="ChEBI" id="CHEBI:15378"/>
        <dbReference type="ChEBI" id="CHEBI:36264"/>
        <dbReference type="ChEBI" id="CHEBI:62727"/>
        <dbReference type="ChEBI" id="CHEBI:71302"/>
        <dbReference type="ChEBI" id="CHEBI:456215"/>
        <dbReference type="EC" id="2.10.1.1"/>
    </reaction>
</comment>
<dbReference type="Pfam" id="PF03453">
    <property type="entry name" value="MoeA_N"/>
    <property type="match status" value="1"/>
</dbReference>
<dbReference type="NCBIfam" id="NF045515">
    <property type="entry name" value="Glp_gephyrin"/>
    <property type="match status" value="1"/>
</dbReference>
<dbReference type="InterPro" id="IPR036688">
    <property type="entry name" value="MoeA_C_domain_IV_sf"/>
</dbReference>
<dbReference type="Pfam" id="PF03454">
    <property type="entry name" value="MoeA_C"/>
    <property type="match status" value="1"/>
</dbReference>
<dbReference type="SUPFAM" id="SSF63867">
    <property type="entry name" value="MoeA C-terminal domain-like"/>
    <property type="match status" value="1"/>
</dbReference>
<evidence type="ECO:0000313" key="8">
    <source>
        <dbReference type="EMBL" id="MFC3293451.1"/>
    </source>
</evidence>
<keyword evidence="9" id="KW-1185">Reference proteome</keyword>
<comment type="caution">
    <text evidence="8">The sequence shown here is derived from an EMBL/GenBank/DDBJ whole genome shotgun (WGS) entry which is preliminary data.</text>
</comment>
<keyword evidence="6" id="KW-0808">Transferase</keyword>
<dbReference type="InterPro" id="IPR005110">
    <property type="entry name" value="MoeA_linker/N"/>
</dbReference>
<evidence type="ECO:0000256" key="3">
    <source>
        <dbReference type="ARBA" id="ARBA00010763"/>
    </source>
</evidence>
<dbReference type="SUPFAM" id="SSF63882">
    <property type="entry name" value="MoeA N-terminal region -like"/>
    <property type="match status" value="1"/>
</dbReference>
<dbReference type="InterPro" id="IPR008284">
    <property type="entry name" value="MoCF_biosynth_CS"/>
</dbReference>
<comment type="similarity">
    <text evidence="3 6">Belongs to the MoeA family.</text>
</comment>
<evidence type="ECO:0000256" key="5">
    <source>
        <dbReference type="ARBA" id="ARBA00047317"/>
    </source>
</evidence>
<dbReference type="Gene3D" id="3.90.105.10">
    <property type="entry name" value="Molybdopterin biosynthesis moea protein, domain 2"/>
    <property type="match status" value="1"/>
</dbReference>
<evidence type="ECO:0000259" key="7">
    <source>
        <dbReference type="SMART" id="SM00852"/>
    </source>
</evidence>
<dbReference type="PROSITE" id="PS01079">
    <property type="entry name" value="MOCF_BIOSYNTHESIS_2"/>
    <property type="match status" value="1"/>
</dbReference>
<dbReference type="Gene3D" id="2.170.190.11">
    <property type="entry name" value="Molybdopterin biosynthesis moea protein, domain 3"/>
    <property type="match status" value="1"/>
</dbReference>
<name>A0ABV7M3G9_9GAMM</name>
<accession>A0ABV7M3G9</accession>
<keyword evidence="6" id="KW-0460">Magnesium</keyword>
<comment type="pathway">
    <text evidence="2 6">Cofactor biosynthesis; molybdopterin biosynthesis.</text>
</comment>
<sequence length="408" mass="43123">MAKQQGSGLQSVEAALNALLDGVEALSSETVSVEHAGSRVLAESVAAERDVPPADNSAMDGYALRLSDAGKTLPVSQRVAAGTPPVPLAPSSCARIFTGSEIPAGADCVVMQEAIEETPEGIRFPASIPEGNNIRRRGCDVASGSTLLSAGSRLEAAALGHLAGQGITGVSVRRRPRVALLFTGDELVDPGKPLMPGQIYNSNRPMLQRLLERFGAEVVMAGPVPDCYEATCDRLRQAAEGADVVVTTGGVSVGEEDHVKHALDALGTLDLWRLAMRPGKPLALGRLPREKDSTQVRFVGLPGNPVSSYVGAWLFLRPLMGHLLGCPVLQSLPRVYASAGFDAHTQARRHYMRVSLEFGQDRIVAHAFADQSSNVLSSCIDADALAIVPPFSDIAAGDRLECLWLMGH</sequence>
<dbReference type="Gene3D" id="2.40.340.10">
    <property type="entry name" value="MoeA, C-terminal, domain IV"/>
    <property type="match status" value="1"/>
</dbReference>
<dbReference type="EC" id="2.10.1.1" evidence="6"/>
<comment type="cofactor">
    <cofactor evidence="6">
        <name>Mg(2+)</name>
        <dbReference type="ChEBI" id="CHEBI:18420"/>
    </cofactor>
</comment>
<comment type="function">
    <text evidence="1 6">Catalyzes the insertion of molybdate into adenylated molybdopterin with the concomitant release of AMP.</text>
</comment>
<dbReference type="RefSeq" id="WP_019017719.1">
    <property type="nucleotide sequence ID" value="NZ_BMXD01000001.1"/>
</dbReference>
<dbReference type="InterPro" id="IPR005111">
    <property type="entry name" value="MoeA_C_domain_IV"/>
</dbReference>
<dbReference type="Pfam" id="PF00994">
    <property type="entry name" value="MoCF_biosynth"/>
    <property type="match status" value="1"/>
</dbReference>
<dbReference type="NCBIfam" id="TIGR00177">
    <property type="entry name" value="molyb_syn"/>
    <property type="match status" value="1"/>
</dbReference>
<keyword evidence="4 6" id="KW-0501">Molybdenum cofactor biosynthesis</keyword>
<evidence type="ECO:0000313" key="9">
    <source>
        <dbReference type="Proteomes" id="UP001595640"/>
    </source>
</evidence>
<protein>
    <recommendedName>
        <fullName evidence="6">Molybdopterin molybdenumtransferase</fullName>
        <ecNumber evidence="6">2.10.1.1</ecNumber>
    </recommendedName>
</protein>
<dbReference type="PANTHER" id="PTHR10192:SF5">
    <property type="entry name" value="GEPHYRIN"/>
    <property type="match status" value="1"/>
</dbReference>
<keyword evidence="6" id="KW-0479">Metal-binding</keyword>
<dbReference type="InterPro" id="IPR038987">
    <property type="entry name" value="MoeA-like"/>
</dbReference>
<dbReference type="CDD" id="cd00887">
    <property type="entry name" value="MoeA"/>
    <property type="match status" value="1"/>
</dbReference>
<dbReference type="Proteomes" id="UP001595640">
    <property type="component" value="Unassembled WGS sequence"/>
</dbReference>
<dbReference type="EMBL" id="JBHRUH010000031">
    <property type="protein sequence ID" value="MFC3293451.1"/>
    <property type="molecule type" value="Genomic_DNA"/>
</dbReference>
<dbReference type="Gene3D" id="3.40.980.10">
    <property type="entry name" value="MoaB/Mog-like domain"/>
    <property type="match status" value="1"/>
</dbReference>
<evidence type="ECO:0000256" key="4">
    <source>
        <dbReference type="ARBA" id="ARBA00023150"/>
    </source>
</evidence>
<dbReference type="InterPro" id="IPR036425">
    <property type="entry name" value="MoaB/Mog-like_dom_sf"/>
</dbReference>
<dbReference type="SMART" id="SM00852">
    <property type="entry name" value="MoCF_biosynth"/>
    <property type="match status" value="1"/>
</dbReference>